<dbReference type="SUPFAM" id="SSF54534">
    <property type="entry name" value="FKBP-like"/>
    <property type="match status" value="1"/>
</dbReference>
<dbReference type="RefSeq" id="WP_322189238.1">
    <property type="nucleotide sequence ID" value="NZ_JAXLPB010000011.1"/>
</dbReference>
<accession>A0ABU5I877</accession>
<feature type="domain" description="Transcription elongation factor GreA/GreB C-terminal" evidence="1">
    <location>
        <begin position="87"/>
        <end position="148"/>
    </location>
</feature>
<comment type="caution">
    <text evidence="2">The sequence shown here is derived from an EMBL/GenBank/DDBJ whole genome shotgun (WGS) entry which is preliminary data.</text>
</comment>
<dbReference type="EMBL" id="JAXLPB010000011">
    <property type="protein sequence ID" value="MDY8111099.1"/>
    <property type="molecule type" value="Genomic_DNA"/>
</dbReference>
<dbReference type="Pfam" id="PF01272">
    <property type="entry name" value="GreA_GreB"/>
    <property type="match status" value="1"/>
</dbReference>
<organism evidence="2 3">
    <name type="scientific">Fulvimarina uroteuthidis</name>
    <dbReference type="NCBI Taxonomy" id="3098149"/>
    <lineage>
        <taxon>Bacteria</taxon>
        <taxon>Pseudomonadati</taxon>
        <taxon>Pseudomonadota</taxon>
        <taxon>Alphaproteobacteria</taxon>
        <taxon>Hyphomicrobiales</taxon>
        <taxon>Aurantimonadaceae</taxon>
        <taxon>Fulvimarina</taxon>
    </lineage>
</organism>
<evidence type="ECO:0000313" key="2">
    <source>
        <dbReference type="EMBL" id="MDY8111099.1"/>
    </source>
</evidence>
<sequence>MSVAFVKEPNEDQVEVLPDRDLGTDPNIVTPRGLHLIDGEIAALDARLIEARDAGDKVALAHINRDLRYWKARHATAELVRPPHDPQTVQFGCVVSIERPDGREQRFTIVGIDEADPREGYLSYLSPLARTLIGKSVGDTVKAGASDAEITAIAAG</sequence>
<dbReference type="GO" id="GO:0003746">
    <property type="term" value="F:translation elongation factor activity"/>
    <property type="evidence" value="ECO:0007669"/>
    <property type="project" value="UniProtKB-KW"/>
</dbReference>
<evidence type="ECO:0000259" key="1">
    <source>
        <dbReference type="Pfam" id="PF01272"/>
    </source>
</evidence>
<dbReference type="InterPro" id="IPR023459">
    <property type="entry name" value="Tscrpt_elong_fac_GreA/B_fam"/>
</dbReference>
<dbReference type="PANTHER" id="PTHR30437">
    <property type="entry name" value="TRANSCRIPTION ELONGATION FACTOR GREA"/>
    <property type="match status" value="1"/>
</dbReference>
<keyword evidence="3" id="KW-1185">Reference proteome</keyword>
<evidence type="ECO:0000313" key="3">
    <source>
        <dbReference type="Proteomes" id="UP001294412"/>
    </source>
</evidence>
<keyword evidence="2" id="KW-0251">Elongation factor</keyword>
<keyword evidence="2" id="KW-0648">Protein biosynthesis</keyword>
<dbReference type="InterPro" id="IPR001437">
    <property type="entry name" value="Tscrpt_elong_fac_GreA/B_C"/>
</dbReference>
<gene>
    <name evidence="2" type="ORF">U0C82_18415</name>
</gene>
<protein>
    <submittedName>
        <fullName evidence="2">GreA/GreB family elongation factor</fullName>
    </submittedName>
</protein>
<dbReference type="InterPro" id="IPR036953">
    <property type="entry name" value="GreA/GreB_C_sf"/>
</dbReference>
<dbReference type="Gene3D" id="3.10.50.30">
    <property type="entry name" value="Transcription elongation factor, GreA/GreB, C-terminal domain"/>
    <property type="match status" value="1"/>
</dbReference>
<reference evidence="2 3" key="1">
    <citation type="submission" date="2023-12" db="EMBL/GenBank/DDBJ databases">
        <title>Description of Novel Strain Fulvimarina sp. 2208YS6-2-32 isolated from Uroteuthis (Photololigo) edulis.</title>
        <authorList>
            <person name="Park J.-S."/>
        </authorList>
    </citation>
    <scope>NUCLEOTIDE SEQUENCE [LARGE SCALE GENOMIC DNA]</scope>
    <source>
        <strain evidence="2 3">2208YS6-2-32</strain>
    </source>
</reference>
<name>A0ABU5I877_9HYPH</name>
<proteinExistence type="predicted"/>
<dbReference type="PANTHER" id="PTHR30437:SF6">
    <property type="entry name" value="TRANSCRIPTION ELONGATION FACTOR GREB"/>
    <property type="match status" value="1"/>
</dbReference>
<dbReference type="Proteomes" id="UP001294412">
    <property type="component" value="Unassembled WGS sequence"/>
</dbReference>